<reference evidence="2" key="1">
    <citation type="journal article" date="2020" name="Fungal Divers.">
        <title>Resolving the Mortierellaceae phylogeny through synthesis of multi-gene phylogenetics and phylogenomics.</title>
        <authorList>
            <person name="Vandepol N."/>
            <person name="Liber J."/>
            <person name="Desiro A."/>
            <person name="Na H."/>
            <person name="Kennedy M."/>
            <person name="Barry K."/>
            <person name="Grigoriev I.V."/>
            <person name="Miller A.N."/>
            <person name="O'Donnell K."/>
            <person name="Stajich J.E."/>
            <person name="Bonito G."/>
        </authorList>
    </citation>
    <scope>NUCLEOTIDE SEQUENCE</scope>
    <source>
        <strain evidence="2">NVP1</strain>
    </source>
</reference>
<keyword evidence="3" id="KW-1185">Reference proteome</keyword>
<protein>
    <submittedName>
        <fullName evidence="2">Uncharacterized protein</fullName>
    </submittedName>
</protein>
<evidence type="ECO:0000256" key="1">
    <source>
        <dbReference type="SAM" id="Phobius"/>
    </source>
</evidence>
<feature type="transmembrane region" description="Helical" evidence="1">
    <location>
        <begin position="188"/>
        <end position="214"/>
    </location>
</feature>
<name>A0A9P5VM21_9FUNG</name>
<comment type="caution">
    <text evidence="2">The sequence shown here is derived from an EMBL/GenBank/DDBJ whole genome shotgun (WGS) entry which is preliminary data.</text>
</comment>
<keyword evidence="1" id="KW-1133">Transmembrane helix</keyword>
<evidence type="ECO:0000313" key="3">
    <source>
        <dbReference type="Proteomes" id="UP000696485"/>
    </source>
</evidence>
<proteinExistence type="predicted"/>
<keyword evidence="1" id="KW-0472">Membrane</keyword>
<organism evidence="2 3">
    <name type="scientific">Podila minutissima</name>
    <dbReference type="NCBI Taxonomy" id="64525"/>
    <lineage>
        <taxon>Eukaryota</taxon>
        <taxon>Fungi</taxon>
        <taxon>Fungi incertae sedis</taxon>
        <taxon>Mucoromycota</taxon>
        <taxon>Mortierellomycotina</taxon>
        <taxon>Mortierellomycetes</taxon>
        <taxon>Mortierellales</taxon>
        <taxon>Mortierellaceae</taxon>
        <taxon>Podila</taxon>
    </lineage>
</organism>
<dbReference type="AlphaFoldDB" id="A0A9P5VM21"/>
<accession>A0A9P5VM21</accession>
<feature type="transmembrane region" description="Helical" evidence="1">
    <location>
        <begin position="275"/>
        <end position="295"/>
    </location>
</feature>
<evidence type="ECO:0000313" key="2">
    <source>
        <dbReference type="EMBL" id="KAF9331281.1"/>
    </source>
</evidence>
<sequence>MAIRDSSQISTALLYFTSYSFTGAAIMGSSVGLVVYQSRQFNTLSRLELSSRQHTQPSELSSTFSGASLSYPSLPAPSGTSLFTAIVSWLPYLVWILSLFATSLFVRRTWIPKQISPRTGILASQVLFGVVWVLLGSVQEALETFVQDSNRLDSAVAPTDDVNGRGPGSLYAKAGQTSNLDQNSLYSMYSFTMAPLCIVWYGAIAALGVATGLLTTSSAICEQQLIREYEDRMAQKDISKEQHQLDEAMVVMDQESTAGGEQSARYRRTTRQRSLLALWVLTLMWAQLQFFQWVMSSRSANNASFGISSLSSATCMTMFSLFTSVTMFMIGSRILPTP</sequence>
<feature type="transmembrane region" description="Helical" evidence="1">
    <location>
        <begin position="82"/>
        <end position="106"/>
    </location>
</feature>
<dbReference type="EMBL" id="JAAAUY010000334">
    <property type="protein sequence ID" value="KAF9331281.1"/>
    <property type="molecule type" value="Genomic_DNA"/>
</dbReference>
<feature type="transmembrane region" description="Helical" evidence="1">
    <location>
        <begin position="118"/>
        <end position="135"/>
    </location>
</feature>
<keyword evidence="1" id="KW-0812">Transmembrane</keyword>
<gene>
    <name evidence="2" type="ORF">BG006_005856</name>
</gene>
<dbReference type="Proteomes" id="UP000696485">
    <property type="component" value="Unassembled WGS sequence"/>
</dbReference>
<feature type="transmembrane region" description="Helical" evidence="1">
    <location>
        <begin position="307"/>
        <end position="330"/>
    </location>
</feature>
<feature type="transmembrane region" description="Helical" evidence="1">
    <location>
        <begin position="12"/>
        <end position="36"/>
    </location>
</feature>